<protein>
    <submittedName>
        <fullName evidence="5">Lrp/AsnC family transcriptional regulator</fullName>
    </submittedName>
</protein>
<name>A0A3N9TIJ2_9VIBR</name>
<dbReference type="InterPro" id="IPR036388">
    <property type="entry name" value="WH-like_DNA-bd_sf"/>
</dbReference>
<dbReference type="PANTHER" id="PTHR30154:SF34">
    <property type="entry name" value="TRANSCRIPTIONAL REGULATOR AZLB"/>
    <property type="match status" value="1"/>
</dbReference>
<gene>
    <name evidence="5" type="ORF">EES38_08915</name>
</gene>
<dbReference type="EMBL" id="RJVQ01000003">
    <property type="protein sequence ID" value="RQW63723.1"/>
    <property type="molecule type" value="Genomic_DNA"/>
</dbReference>
<dbReference type="AlphaFoldDB" id="A0A3N9TIJ2"/>
<keyword evidence="2" id="KW-0238">DNA-binding</keyword>
<dbReference type="Gene3D" id="1.10.10.10">
    <property type="entry name" value="Winged helix-like DNA-binding domain superfamily/Winged helix DNA-binding domain"/>
    <property type="match status" value="1"/>
</dbReference>
<dbReference type="PROSITE" id="PS50956">
    <property type="entry name" value="HTH_ASNC_2"/>
    <property type="match status" value="1"/>
</dbReference>
<comment type="caution">
    <text evidence="5">The sequence shown here is derived from an EMBL/GenBank/DDBJ whole genome shotgun (WGS) entry which is preliminary data.</text>
</comment>
<dbReference type="Pfam" id="PF01037">
    <property type="entry name" value="AsnC_trans_reg"/>
    <property type="match status" value="1"/>
</dbReference>
<dbReference type="InterPro" id="IPR000485">
    <property type="entry name" value="AsnC-type_HTH_dom"/>
</dbReference>
<sequence>MVLDEFDKKILKIIQKNCRVPTELIAEKVGLSASAIQRRIKKLKADNIIKSEVAILSNSTLPQLITFIAGIEIDRDNYVALRQLNQWAEERIEVQQSFYVTGDNDLVMIINATSTKHYDQLIELMMSNHPNIKRVNTQVVLDAPKQSLELPL</sequence>
<keyword evidence="1" id="KW-0805">Transcription regulation</keyword>
<dbReference type="CDD" id="cd00090">
    <property type="entry name" value="HTH_ARSR"/>
    <property type="match status" value="1"/>
</dbReference>
<evidence type="ECO:0000259" key="4">
    <source>
        <dbReference type="PROSITE" id="PS50956"/>
    </source>
</evidence>
<dbReference type="GO" id="GO:0005829">
    <property type="term" value="C:cytosol"/>
    <property type="evidence" value="ECO:0007669"/>
    <property type="project" value="TreeGrafter"/>
</dbReference>
<dbReference type="InterPro" id="IPR036390">
    <property type="entry name" value="WH_DNA-bd_sf"/>
</dbReference>
<feature type="domain" description="HTH asnC-type" evidence="4">
    <location>
        <begin position="3"/>
        <end position="72"/>
    </location>
</feature>
<dbReference type="GO" id="GO:0043565">
    <property type="term" value="F:sequence-specific DNA binding"/>
    <property type="evidence" value="ECO:0007669"/>
    <property type="project" value="InterPro"/>
</dbReference>
<dbReference type="SUPFAM" id="SSF46785">
    <property type="entry name" value="Winged helix' DNA-binding domain"/>
    <property type="match status" value="1"/>
</dbReference>
<evidence type="ECO:0000256" key="2">
    <source>
        <dbReference type="ARBA" id="ARBA00023125"/>
    </source>
</evidence>
<dbReference type="InterPro" id="IPR011991">
    <property type="entry name" value="ArsR-like_HTH"/>
</dbReference>
<dbReference type="OrthoDB" id="8590699at2"/>
<proteinExistence type="predicted"/>
<reference evidence="5 6" key="1">
    <citation type="submission" date="2018-11" db="EMBL/GenBank/DDBJ databases">
        <title>Vibrio LJC006 sp. nov., isolated from seawater during the bloom of the enteromorpha.</title>
        <authorList>
            <person name="Liang J."/>
        </authorList>
    </citation>
    <scope>NUCLEOTIDE SEQUENCE [LARGE SCALE GENOMIC DNA]</scope>
    <source>
        <strain evidence="5 6">LJC006</strain>
    </source>
</reference>
<keyword evidence="6" id="KW-1185">Reference proteome</keyword>
<dbReference type="Pfam" id="PF13404">
    <property type="entry name" value="HTH_AsnC-type"/>
    <property type="match status" value="1"/>
</dbReference>
<dbReference type="GO" id="GO:0006355">
    <property type="term" value="P:regulation of DNA-templated transcription"/>
    <property type="evidence" value="ECO:0007669"/>
    <property type="project" value="UniProtKB-ARBA"/>
</dbReference>
<accession>A0A3N9TIJ2</accession>
<evidence type="ECO:0000313" key="5">
    <source>
        <dbReference type="EMBL" id="RQW63723.1"/>
    </source>
</evidence>
<evidence type="ECO:0000313" key="6">
    <source>
        <dbReference type="Proteomes" id="UP000281112"/>
    </source>
</evidence>
<dbReference type="PANTHER" id="PTHR30154">
    <property type="entry name" value="LEUCINE-RESPONSIVE REGULATORY PROTEIN"/>
    <property type="match status" value="1"/>
</dbReference>
<dbReference type="Proteomes" id="UP000281112">
    <property type="component" value="Unassembled WGS sequence"/>
</dbReference>
<evidence type="ECO:0000256" key="3">
    <source>
        <dbReference type="ARBA" id="ARBA00023163"/>
    </source>
</evidence>
<dbReference type="PRINTS" id="PR00033">
    <property type="entry name" value="HTHASNC"/>
</dbReference>
<keyword evidence="3" id="KW-0804">Transcription</keyword>
<dbReference type="InterPro" id="IPR011008">
    <property type="entry name" value="Dimeric_a/b-barrel"/>
</dbReference>
<evidence type="ECO:0000256" key="1">
    <source>
        <dbReference type="ARBA" id="ARBA00023015"/>
    </source>
</evidence>
<organism evidence="5 6">
    <name type="scientific">Vibrio viridaestus</name>
    <dbReference type="NCBI Taxonomy" id="2487322"/>
    <lineage>
        <taxon>Bacteria</taxon>
        <taxon>Pseudomonadati</taxon>
        <taxon>Pseudomonadota</taxon>
        <taxon>Gammaproteobacteria</taxon>
        <taxon>Vibrionales</taxon>
        <taxon>Vibrionaceae</taxon>
        <taxon>Vibrio</taxon>
    </lineage>
</organism>
<dbReference type="GO" id="GO:0043200">
    <property type="term" value="P:response to amino acid"/>
    <property type="evidence" value="ECO:0007669"/>
    <property type="project" value="TreeGrafter"/>
</dbReference>
<dbReference type="SMART" id="SM00344">
    <property type="entry name" value="HTH_ASNC"/>
    <property type="match status" value="1"/>
</dbReference>
<dbReference type="SUPFAM" id="SSF54909">
    <property type="entry name" value="Dimeric alpha+beta barrel"/>
    <property type="match status" value="1"/>
</dbReference>
<dbReference type="InterPro" id="IPR019887">
    <property type="entry name" value="Tscrpt_reg_AsnC/Lrp_C"/>
</dbReference>
<dbReference type="Gene3D" id="3.30.70.920">
    <property type="match status" value="1"/>
</dbReference>
<dbReference type="InterPro" id="IPR019888">
    <property type="entry name" value="Tscrpt_reg_AsnC-like"/>
</dbReference>